<dbReference type="PANTHER" id="PTHR46401">
    <property type="entry name" value="GLYCOSYLTRANSFERASE WBBK-RELATED"/>
    <property type="match status" value="1"/>
</dbReference>
<dbReference type="InterPro" id="IPR001296">
    <property type="entry name" value="Glyco_trans_1"/>
</dbReference>
<feature type="region of interest" description="Disordered" evidence="2">
    <location>
        <begin position="174"/>
        <end position="208"/>
    </location>
</feature>
<dbReference type="RefSeq" id="WP_120059328.1">
    <property type="nucleotide sequence ID" value="NZ_QYRP01000002.1"/>
</dbReference>
<proteinExistence type="predicted"/>
<keyword evidence="5" id="KW-1185">Reference proteome</keyword>
<dbReference type="SUPFAM" id="SSF53756">
    <property type="entry name" value="UDP-Glycosyltransferase/glycogen phosphorylase"/>
    <property type="match status" value="1"/>
</dbReference>
<feature type="compositionally biased region" description="Low complexity" evidence="2">
    <location>
        <begin position="388"/>
        <end position="401"/>
    </location>
</feature>
<feature type="domain" description="Glycosyl transferase family 1" evidence="3">
    <location>
        <begin position="222"/>
        <end position="360"/>
    </location>
</feature>
<protein>
    <submittedName>
        <fullName evidence="4">Glycosyltransferase</fullName>
    </submittedName>
</protein>
<comment type="caution">
    <text evidence="4">The sequence shown here is derived from an EMBL/GenBank/DDBJ whole genome shotgun (WGS) entry which is preliminary data.</text>
</comment>
<feature type="compositionally biased region" description="Basic and acidic residues" evidence="2">
    <location>
        <begin position="199"/>
        <end position="208"/>
    </location>
</feature>
<organism evidence="4 5">
    <name type="scientific">Nocardioides cavernaquae</name>
    <dbReference type="NCBI Taxonomy" id="2321396"/>
    <lineage>
        <taxon>Bacteria</taxon>
        <taxon>Bacillati</taxon>
        <taxon>Actinomycetota</taxon>
        <taxon>Actinomycetes</taxon>
        <taxon>Propionibacteriales</taxon>
        <taxon>Nocardioidaceae</taxon>
        <taxon>Nocardioides</taxon>
    </lineage>
</organism>
<evidence type="ECO:0000256" key="1">
    <source>
        <dbReference type="ARBA" id="ARBA00022679"/>
    </source>
</evidence>
<evidence type="ECO:0000313" key="4">
    <source>
        <dbReference type="EMBL" id="RJS45428.1"/>
    </source>
</evidence>
<dbReference type="EMBL" id="QYRP01000002">
    <property type="protein sequence ID" value="RJS45428.1"/>
    <property type="molecule type" value="Genomic_DNA"/>
</dbReference>
<accession>A0A3A5H6D1</accession>
<dbReference type="Pfam" id="PF00534">
    <property type="entry name" value="Glycos_transf_1"/>
    <property type="match status" value="1"/>
</dbReference>
<dbReference type="GO" id="GO:0016757">
    <property type="term" value="F:glycosyltransferase activity"/>
    <property type="evidence" value="ECO:0007669"/>
    <property type="project" value="InterPro"/>
</dbReference>
<dbReference type="AlphaFoldDB" id="A0A3A5H6D1"/>
<name>A0A3A5H6D1_9ACTN</name>
<dbReference type="Gene3D" id="3.40.50.2000">
    <property type="entry name" value="Glycogen Phosphorylase B"/>
    <property type="match status" value="1"/>
</dbReference>
<evidence type="ECO:0000259" key="3">
    <source>
        <dbReference type="Pfam" id="PF00534"/>
    </source>
</evidence>
<reference evidence="5" key="1">
    <citation type="submission" date="2018-09" db="EMBL/GenBank/DDBJ databases">
        <authorList>
            <person name="Zhu H."/>
        </authorList>
    </citation>
    <scope>NUCLEOTIDE SEQUENCE [LARGE SCALE GENOMIC DNA]</scope>
    <source>
        <strain evidence="5">K1W22B-1</strain>
    </source>
</reference>
<sequence>MRVVIDAMCAEYGGIRTYVEHLLLGWADAHPEDEVHVALRAGSTLATPGLTRHEYAVGRPDALSRPWIQATAMHRMIKSVAPDVVLATAPTTDVRRSDAALAVVILDLRAEILPHQFSRGRRLLRKVSYERAYSLADGFLSISQRSLDDLHRLHPDTAAKPGTVAYLGGDHARAWPTSTSTPPKGQVWRGEPSTMAGREVNDGEPRDVSTERRPAIAFAHHTNKNPQLVIDAWALLRARGVDVPPLTFLGVSGELRSGLTESIENHGLTDEITLSKFLPDEEFQRTFADASMVVFPSDFEGFGLPVVEAQTLRKPLVIAPDAGLVEVAGGHAAVTTDWTPSALAEAIEQAMETSDEQLDAAEKWAAEFTWRRCIEVTHAALTDLVSARPSNRPGNRPNNRPSKGKKR</sequence>
<dbReference type="PANTHER" id="PTHR46401:SF2">
    <property type="entry name" value="GLYCOSYLTRANSFERASE WBBK-RELATED"/>
    <property type="match status" value="1"/>
</dbReference>
<dbReference type="GO" id="GO:0009103">
    <property type="term" value="P:lipopolysaccharide biosynthetic process"/>
    <property type="evidence" value="ECO:0007669"/>
    <property type="project" value="TreeGrafter"/>
</dbReference>
<dbReference type="OrthoDB" id="9801609at2"/>
<evidence type="ECO:0000256" key="2">
    <source>
        <dbReference type="SAM" id="MobiDB-lite"/>
    </source>
</evidence>
<gene>
    <name evidence="4" type="ORF">D4739_03790</name>
</gene>
<evidence type="ECO:0000313" key="5">
    <source>
        <dbReference type="Proteomes" id="UP000276542"/>
    </source>
</evidence>
<keyword evidence="1 4" id="KW-0808">Transferase</keyword>
<feature type="region of interest" description="Disordered" evidence="2">
    <location>
        <begin position="387"/>
        <end position="407"/>
    </location>
</feature>
<dbReference type="Proteomes" id="UP000276542">
    <property type="component" value="Unassembled WGS sequence"/>
</dbReference>